<keyword evidence="3" id="KW-1185">Reference proteome</keyword>
<name>A0A2U2NC45_9BIFI</name>
<evidence type="ECO:0000313" key="2">
    <source>
        <dbReference type="EMBL" id="PWG66692.1"/>
    </source>
</evidence>
<feature type="transmembrane region" description="Helical" evidence="1">
    <location>
        <begin position="276"/>
        <end position="293"/>
    </location>
</feature>
<dbReference type="EMBL" id="QFFM01000003">
    <property type="protein sequence ID" value="PWG66692.1"/>
    <property type="molecule type" value="Genomic_DNA"/>
</dbReference>
<dbReference type="RefSeq" id="WP_109056261.1">
    <property type="nucleotide sequence ID" value="NZ_QFFM01000003.1"/>
</dbReference>
<dbReference type="Proteomes" id="UP000245876">
    <property type="component" value="Unassembled WGS sequence"/>
</dbReference>
<protein>
    <recommendedName>
        <fullName evidence="4">Glycosyltransferase RgtA/B/C/D-like domain-containing protein</fullName>
    </recommendedName>
</protein>
<keyword evidence="1" id="KW-0472">Membrane</keyword>
<evidence type="ECO:0008006" key="4">
    <source>
        <dbReference type="Google" id="ProtNLM"/>
    </source>
</evidence>
<evidence type="ECO:0000313" key="3">
    <source>
        <dbReference type="Proteomes" id="UP000245876"/>
    </source>
</evidence>
<feature type="transmembrane region" description="Helical" evidence="1">
    <location>
        <begin position="479"/>
        <end position="498"/>
    </location>
</feature>
<keyword evidence="1" id="KW-0812">Transmembrane</keyword>
<evidence type="ECO:0000256" key="1">
    <source>
        <dbReference type="SAM" id="Phobius"/>
    </source>
</evidence>
<accession>A0A2U2NC45</accession>
<feature type="transmembrane region" description="Helical" evidence="1">
    <location>
        <begin position="454"/>
        <end position="473"/>
    </location>
</feature>
<dbReference type="OrthoDB" id="1998185at2"/>
<feature type="transmembrane region" description="Helical" evidence="1">
    <location>
        <begin position="234"/>
        <end position="264"/>
    </location>
</feature>
<reference evidence="2 3" key="1">
    <citation type="journal article" date="2018" name="Int. J. Syst. Evol. Microbiol.">
        <title>Bifidobacterium callitrichidarum sp. nov. from the faeces of the emperor tamarin (Saguinus imperator).</title>
        <authorList>
            <person name="Modesto M."/>
            <person name="Michelini S."/>
            <person name="Sansosti M.C."/>
            <person name="De Filippo C."/>
            <person name="Cavalieri D."/>
            <person name="Qvirist L."/>
            <person name="Andlid T."/>
            <person name="Spiezio C."/>
            <person name="Sandri C."/>
            <person name="Pascarelli S."/>
            <person name="Sgorbati B."/>
            <person name="Mattarelli P."/>
        </authorList>
    </citation>
    <scope>NUCLEOTIDE SEQUENCE [LARGE SCALE GENOMIC DNA]</scope>
    <source>
        <strain evidence="2 3">TRI 5</strain>
    </source>
</reference>
<feature type="transmembrane region" description="Helical" evidence="1">
    <location>
        <begin position="426"/>
        <end position="447"/>
    </location>
</feature>
<feature type="transmembrane region" description="Helical" evidence="1">
    <location>
        <begin position="156"/>
        <end position="177"/>
    </location>
</feature>
<comment type="caution">
    <text evidence="2">The sequence shown here is derived from an EMBL/GenBank/DDBJ whole genome shotgun (WGS) entry which is preliminary data.</text>
</comment>
<feature type="transmembrane region" description="Helical" evidence="1">
    <location>
        <begin position="189"/>
        <end position="222"/>
    </location>
</feature>
<sequence length="523" mass="58567">MVKNYFSYLIESIARWIIIAIGVIVGFISLIWTVSTDYGERIFTFSTRHWWVTGLAALITVIALYATGLIHRLSSLDYRKLALVAGFVTGVGGVFWVFSANVGVVWDSLELWNAATQSDAPQWAHARYMERYPYQSSMILALKACQWIAGSNALLLFQLGNAVCVGLASWCVVRLVYSWTGDSPAAAVAAVLQTLFLPSILYVTFVYGNQFALTCLLLSFLAQSRGFNRNQYRWHIAAVVLMLVAVIAKRTFLLGGAAIACVWLFDSLRKRDWKPLIPVVLLLTTSLIIPMSIDKAVFSEYDANPSNGLPKTTWIVMGLGANPTGKQPYRGLGMFDTYPTIQPSETYSSAKQSEMDHRNLRNRIVEFAHNPVSAIRFFGKKLVYEWGDPTYGSIIASNWNRGTTPPLSERPKTRISNSMYDGKLHWLSINVMNIIQLVACVGFVICFAKRKMQANQYGLALFVAGGFLLYLIWEAKGQYMWPMAQAMIPFAAIGITQIPDMMRRFSRKINEWGNHILDTAGAM</sequence>
<feature type="transmembrane region" description="Helical" evidence="1">
    <location>
        <begin position="49"/>
        <end position="70"/>
    </location>
</feature>
<feature type="transmembrane region" description="Helical" evidence="1">
    <location>
        <begin position="82"/>
        <end position="106"/>
    </location>
</feature>
<organism evidence="2 3">
    <name type="scientific">Bifidobacterium callitrichidarum</name>
    <dbReference type="NCBI Taxonomy" id="2052941"/>
    <lineage>
        <taxon>Bacteria</taxon>
        <taxon>Bacillati</taxon>
        <taxon>Actinomycetota</taxon>
        <taxon>Actinomycetes</taxon>
        <taxon>Bifidobacteriales</taxon>
        <taxon>Bifidobacteriaceae</taxon>
        <taxon>Bifidobacterium</taxon>
    </lineage>
</organism>
<gene>
    <name evidence="2" type="ORF">DF196_01960</name>
</gene>
<feature type="transmembrane region" description="Helical" evidence="1">
    <location>
        <begin position="12"/>
        <end position="34"/>
    </location>
</feature>
<dbReference type="AlphaFoldDB" id="A0A2U2NC45"/>
<keyword evidence="1" id="KW-1133">Transmembrane helix</keyword>
<proteinExistence type="predicted"/>